<feature type="chain" id="PRO_5042115977" evidence="1">
    <location>
        <begin position="21"/>
        <end position="111"/>
    </location>
</feature>
<evidence type="ECO:0000256" key="1">
    <source>
        <dbReference type="SAM" id="SignalP"/>
    </source>
</evidence>
<feature type="signal peptide" evidence="1">
    <location>
        <begin position="1"/>
        <end position="20"/>
    </location>
</feature>
<proteinExistence type="predicted"/>
<dbReference type="Proteomes" id="UP001200642">
    <property type="component" value="Unassembled WGS sequence"/>
</dbReference>
<comment type="caution">
    <text evidence="2">The sequence shown here is derived from an EMBL/GenBank/DDBJ whole genome shotgun (WGS) entry which is preliminary data.</text>
</comment>
<dbReference type="RefSeq" id="WP_317903006.1">
    <property type="nucleotide sequence ID" value="NZ_JAIRBC010000021.1"/>
</dbReference>
<protein>
    <submittedName>
        <fullName evidence="2">Uncharacterized protein</fullName>
    </submittedName>
</protein>
<dbReference type="AlphaFoldDB" id="A0AAE3JRY4"/>
<keyword evidence="3" id="KW-1185">Reference proteome</keyword>
<sequence length="111" mass="12300">MKNIIIALALLMGTVGTTKAQDVQKAVIVIATYSGNSTDGYYFTNDLDQRGILFAQIEPEVLNKYDLNNNTFLNKTFRVTYIIDTEAGKAPDPKGPKKIIDLTLINQSDDE</sequence>
<gene>
    <name evidence="2" type="ORF">K8352_13975</name>
</gene>
<reference evidence="2" key="1">
    <citation type="submission" date="2023-02" db="EMBL/GenBank/DDBJ databases">
        <title>Genome of Flavobacteriaceae gen. nov. sp. strain F89.</title>
        <authorList>
            <person name="Wang Y."/>
        </authorList>
    </citation>
    <scope>NUCLEOTIDE SEQUENCE</scope>
    <source>
        <strain evidence="2">F89</strain>
    </source>
</reference>
<evidence type="ECO:0000313" key="2">
    <source>
        <dbReference type="EMBL" id="MCG2461863.1"/>
    </source>
</evidence>
<evidence type="ECO:0000313" key="3">
    <source>
        <dbReference type="Proteomes" id="UP001200642"/>
    </source>
</evidence>
<keyword evidence="1" id="KW-0732">Signal</keyword>
<name>A0AAE3JRY4_9FLAO</name>
<dbReference type="EMBL" id="JAIRBC010000021">
    <property type="protein sequence ID" value="MCG2461863.1"/>
    <property type="molecule type" value="Genomic_DNA"/>
</dbReference>
<accession>A0AAE3JRY4</accession>
<organism evidence="2 3">
    <name type="scientific">Cerina litoralis</name>
    <dbReference type="NCBI Taxonomy" id="2874477"/>
    <lineage>
        <taxon>Bacteria</taxon>
        <taxon>Pseudomonadati</taxon>
        <taxon>Bacteroidota</taxon>
        <taxon>Flavobacteriia</taxon>
        <taxon>Flavobacteriales</taxon>
        <taxon>Flavobacteriaceae</taxon>
        <taxon>Cerina</taxon>
    </lineage>
</organism>